<name>A0ABS1ZAH0_9GAMM</name>
<accession>A0ABS1ZAH0</accession>
<protein>
    <submittedName>
        <fullName evidence="1">Uncharacterized protein</fullName>
    </submittedName>
</protein>
<dbReference type="RefSeq" id="WP_203025768.1">
    <property type="nucleotide sequence ID" value="NZ_JAFCXS010000024.1"/>
</dbReference>
<dbReference type="Proteomes" id="UP000809137">
    <property type="component" value="Unassembled WGS sequence"/>
</dbReference>
<dbReference type="EMBL" id="JAFCXS010000024">
    <property type="protein sequence ID" value="MBM0749419.1"/>
    <property type="molecule type" value="Genomic_DNA"/>
</dbReference>
<gene>
    <name evidence="1" type="ORF">JJB79_18710</name>
</gene>
<comment type="caution">
    <text evidence="1">The sequence shown here is derived from an EMBL/GenBank/DDBJ whole genome shotgun (WGS) entry which is preliminary data.</text>
</comment>
<evidence type="ECO:0000313" key="2">
    <source>
        <dbReference type="Proteomes" id="UP000809137"/>
    </source>
</evidence>
<keyword evidence="2" id="KW-1185">Reference proteome</keyword>
<proteinExistence type="predicted"/>
<reference evidence="1 2" key="1">
    <citation type="submission" date="2021-01" db="EMBL/GenBank/DDBJ databases">
        <title>Complete genome sequence of Pantoea eucrina OB49, a heavy metal tolerant bacterium with PGPR potential isolated from wheat in Algeria.</title>
        <authorList>
            <person name="Lekired A."/>
            <person name="Ouzari I.H."/>
        </authorList>
    </citation>
    <scope>NUCLEOTIDE SEQUENCE [LARGE SCALE GENOMIC DNA]</scope>
    <source>
        <strain evidence="1 2">OB49</strain>
    </source>
</reference>
<sequence>MNKNYYFTKRDEYELINSVVKKEIERIWGNELSSSNATLDNDQVYKDYFERYQHLIDVDILKLQLSEASIELAVNQDKIAAFIHRSRNGEFPFSIRKTESKFWLQCFSSG</sequence>
<organism evidence="1 2">
    <name type="scientific">Pantoea eucrina</name>
    <dbReference type="NCBI Taxonomy" id="472693"/>
    <lineage>
        <taxon>Bacteria</taxon>
        <taxon>Pseudomonadati</taxon>
        <taxon>Pseudomonadota</taxon>
        <taxon>Gammaproteobacteria</taxon>
        <taxon>Enterobacterales</taxon>
        <taxon>Erwiniaceae</taxon>
        <taxon>Pantoea</taxon>
    </lineage>
</organism>
<evidence type="ECO:0000313" key="1">
    <source>
        <dbReference type="EMBL" id="MBM0749419.1"/>
    </source>
</evidence>